<dbReference type="CDD" id="cd13603">
    <property type="entry name" value="PBP2_TRAP_Siap_TeaA_like"/>
    <property type="match status" value="1"/>
</dbReference>
<organism evidence="5 6">
    <name type="scientific">Desulfovibrio gilichinskyi</name>
    <dbReference type="NCBI Taxonomy" id="1519643"/>
    <lineage>
        <taxon>Bacteria</taxon>
        <taxon>Pseudomonadati</taxon>
        <taxon>Thermodesulfobacteriota</taxon>
        <taxon>Desulfovibrionia</taxon>
        <taxon>Desulfovibrionales</taxon>
        <taxon>Desulfovibrionaceae</taxon>
        <taxon>Desulfovibrio</taxon>
    </lineage>
</organism>
<dbReference type="InterPro" id="IPR018389">
    <property type="entry name" value="DctP_fam"/>
</dbReference>
<dbReference type="PIRSF" id="PIRSF006470">
    <property type="entry name" value="DctB"/>
    <property type="match status" value="1"/>
</dbReference>
<evidence type="ECO:0000313" key="6">
    <source>
        <dbReference type="Proteomes" id="UP000192906"/>
    </source>
</evidence>
<evidence type="ECO:0000256" key="1">
    <source>
        <dbReference type="ARBA" id="ARBA00009023"/>
    </source>
</evidence>
<reference evidence="6" key="1">
    <citation type="submission" date="2017-04" db="EMBL/GenBank/DDBJ databases">
        <authorList>
            <person name="Varghese N."/>
            <person name="Submissions S."/>
        </authorList>
    </citation>
    <scope>NUCLEOTIDE SEQUENCE [LARGE SCALE GENOMIC DNA]</scope>
    <source>
        <strain evidence="6">K3S</strain>
    </source>
</reference>
<protein>
    <submittedName>
        <fullName evidence="5">C4-dicarboxylate-binding protein DctP</fullName>
    </submittedName>
</protein>
<dbReference type="Gene3D" id="3.40.190.170">
    <property type="entry name" value="Bacterial extracellular solute-binding protein, family 7"/>
    <property type="match status" value="1"/>
</dbReference>
<dbReference type="RefSeq" id="WP_085099058.1">
    <property type="nucleotide sequence ID" value="NZ_FWZU01000001.1"/>
</dbReference>
<proteinExistence type="inferred from homology"/>
<dbReference type="PANTHER" id="PTHR33376:SF7">
    <property type="entry name" value="C4-DICARBOXYLATE-BINDING PROTEIN DCTB"/>
    <property type="match status" value="1"/>
</dbReference>
<dbReference type="Pfam" id="PF03480">
    <property type="entry name" value="DctP"/>
    <property type="match status" value="1"/>
</dbReference>
<keyword evidence="6" id="KW-1185">Reference proteome</keyword>
<dbReference type="GO" id="GO:0030288">
    <property type="term" value="C:outer membrane-bounded periplasmic space"/>
    <property type="evidence" value="ECO:0007669"/>
    <property type="project" value="InterPro"/>
</dbReference>
<dbReference type="EMBL" id="FWZU01000001">
    <property type="protein sequence ID" value="SME97665.1"/>
    <property type="molecule type" value="Genomic_DNA"/>
</dbReference>
<dbReference type="GO" id="GO:0055085">
    <property type="term" value="P:transmembrane transport"/>
    <property type="evidence" value="ECO:0007669"/>
    <property type="project" value="InterPro"/>
</dbReference>
<gene>
    <name evidence="5" type="ORF">SAMN06295933_0964</name>
</gene>
<sequence length="339" mass="37647">MKISKRIVSIVMAMCMLLGGVISANAAKYEARIGHLESAQQPRNIGLLKVAKLVKERTNGDVEFKIFPSSQLGNQRQMNEGVQFGTIEGTVSPAAFLGGFNPAVSIMDLPFLLPTDRAQAQEIRQGALGKALLKSFDSRGFKAVATWPDGRKNFTSNKPLTTVESYKGQRFRVMDSKILIEQFAAIGASAIALPFGELYTSLQNGVIDGEENPLDTIASMKFYEVQKYLVLSEHGAMEDFFLFNPAWWNSLPENYQKIIVDTLMEVMPSVEANKEQAQKDALVVIKKAGVKVSPLSDADRETMRNLMYPKTKAAYLERAGSEGEELIKLYESEYKRIVK</sequence>
<feature type="chain" id="PRO_5013095401" evidence="4">
    <location>
        <begin position="27"/>
        <end position="339"/>
    </location>
</feature>
<dbReference type="PANTHER" id="PTHR33376">
    <property type="match status" value="1"/>
</dbReference>
<dbReference type="AlphaFoldDB" id="A0A1X7CK92"/>
<dbReference type="Proteomes" id="UP000192906">
    <property type="component" value="Unassembled WGS sequence"/>
</dbReference>
<accession>A0A1X7CK92</accession>
<dbReference type="STRING" id="1519643.SAMN06295933_0964"/>
<keyword evidence="2" id="KW-0813">Transport</keyword>
<evidence type="ECO:0000256" key="3">
    <source>
        <dbReference type="ARBA" id="ARBA00022729"/>
    </source>
</evidence>
<name>A0A1X7CK92_9BACT</name>
<dbReference type="NCBIfam" id="NF037995">
    <property type="entry name" value="TRAP_S1"/>
    <property type="match status" value="1"/>
</dbReference>
<comment type="similarity">
    <text evidence="1">Belongs to the bacterial solute-binding protein 7 family.</text>
</comment>
<dbReference type="InterPro" id="IPR004682">
    <property type="entry name" value="TRAP_DctP"/>
</dbReference>
<evidence type="ECO:0000256" key="2">
    <source>
        <dbReference type="ARBA" id="ARBA00022448"/>
    </source>
</evidence>
<keyword evidence="3 4" id="KW-0732">Signal</keyword>
<evidence type="ECO:0000256" key="4">
    <source>
        <dbReference type="SAM" id="SignalP"/>
    </source>
</evidence>
<dbReference type="InterPro" id="IPR038404">
    <property type="entry name" value="TRAP_DctP_sf"/>
</dbReference>
<dbReference type="OrthoDB" id="8690069at2"/>
<dbReference type="NCBIfam" id="TIGR00787">
    <property type="entry name" value="dctP"/>
    <property type="match status" value="1"/>
</dbReference>
<evidence type="ECO:0000313" key="5">
    <source>
        <dbReference type="EMBL" id="SME97665.1"/>
    </source>
</evidence>
<feature type="signal peptide" evidence="4">
    <location>
        <begin position="1"/>
        <end position="26"/>
    </location>
</feature>